<evidence type="ECO:0000259" key="6">
    <source>
        <dbReference type="PROSITE" id="PS50111"/>
    </source>
</evidence>
<dbReference type="CDD" id="cd11386">
    <property type="entry name" value="MCP_signal"/>
    <property type="match status" value="1"/>
</dbReference>
<dbReference type="PANTHER" id="PTHR32089:SF112">
    <property type="entry name" value="LYSOZYME-LIKE PROTEIN-RELATED"/>
    <property type="match status" value="1"/>
</dbReference>
<accession>A0A9E8HS12</accession>
<dbReference type="AlphaFoldDB" id="A0A9E8HS12"/>
<dbReference type="GO" id="GO:0016020">
    <property type="term" value="C:membrane"/>
    <property type="evidence" value="ECO:0007669"/>
    <property type="project" value="UniProtKB-SubCell"/>
</dbReference>
<evidence type="ECO:0000256" key="3">
    <source>
        <dbReference type="ARBA" id="ARBA00029447"/>
    </source>
</evidence>
<dbReference type="Gene3D" id="1.10.287.950">
    <property type="entry name" value="Methyl-accepting chemotaxis protein"/>
    <property type="match status" value="1"/>
</dbReference>
<feature type="domain" description="HAMP" evidence="7">
    <location>
        <begin position="343"/>
        <end position="396"/>
    </location>
</feature>
<dbReference type="Proteomes" id="UP001164472">
    <property type="component" value="Chromosome"/>
</dbReference>
<keyword evidence="5" id="KW-1133">Transmembrane helix</keyword>
<organism evidence="8 9">
    <name type="scientific">Alkalimarinus sediminis</name>
    <dbReference type="NCBI Taxonomy" id="1632866"/>
    <lineage>
        <taxon>Bacteria</taxon>
        <taxon>Pseudomonadati</taxon>
        <taxon>Pseudomonadota</taxon>
        <taxon>Gammaproteobacteria</taxon>
        <taxon>Alteromonadales</taxon>
        <taxon>Alteromonadaceae</taxon>
        <taxon>Alkalimarinus</taxon>
    </lineage>
</organism>
<evidence type="ECO:0000313" key="8">
    <source>
        <dbReference type="EMBL" id="UZW75431.1"/>
    </source>
</evidence>
<dbReference type="SUPFAM" id="SSF58104">
    <property type="entry name" value="Methyl-accepting chemotaxis protein (MCP) signaling domain"/>
    <property type="match status" value="1"/>
</dbReference>
<comment type="similarity">
    <text evidence="3">Belongs to the methyl-accepting chemotaxis (MCP) protein family.</text>
</comment>
<evidence type="ECO:0000256" key="2">
    <source>
        <dbReference type="ARBA" id="ARBA00023224"/>
    </source>
</evidence>
<dbReference type="Pfam" id="PF00015">
    <property type="entry name" value="MCPsignal"/>
    <property type="match status" value="1"/>
</dbReference>
<dbReference type="PROSITE" id="PS50885">
    <property type="entry name" value="HAMP"/>
    <property type="match status" value="1"/>
</dbReference>
<dbReference type="PANTHER" id="PTHR32089">
    <property type="entry name" value="METHYL-ACCEPTING CHEMOTAXIS PROTEIN MCPB"/>
    <property type="match status" value="1"/>
</dbReference>
<dbReference type="SMART" id="SM00304">
    <property type="entry name" value="HAMP"/>
    <property type="match status" value="1"/>
</dbReference>
<dbReference type="CDD" id="cd06225">
    <property type="entry name" value="HAMP"/>
    <property type="match status" value="1"/>
</dbReference>
<keyword evidence="5" id="KW-0812">Transmembrane</keyword>
<evidence type="ECO:0000313" key="9">
    <source>
        <dbReference type="Proteomes" id="UP001164472"/>
    </source>
</evidence>
<keyword evidence="9" id="KW-1185">Reference proteome</keyword>
<dbReference type="PROSITE" id="PS50111">
    <property type="entry name" value="CHEMOTAXIS_TRANSDUC_2"/>
    <property type="match status" value="1"/>
</dbReference>
<dbReference type="InterPro" id="IPR004089">
    <property type="entry name" value="MCPsignal_dom"/>
</dbReference>
<proteinExistence type="inferred from homology"/>
<dbReference type="FunFam" id="1.10.287.950:FF:000001">
    <property type="entry name" value="Methyl-accepting chemotaxis sensory transducer"/>
    <property type="match status" value="1"/>
</dbReference>
<dbReference type="InterPro" id="IPR003660">
    <property type="entry name" value="HAMP_dom"/>
</dbReference>
<sequence>MRLNISQLVYAGFIAVVAIMLFISYAVWSSNRDILTATNEIKNDDVPGVILYLQILDELGDMQSNVLEYLTGEEDERADFNENYDEFIAFFNELKPLEAANDKDIKKMATIESSIKEYAERAQRDIFDNYDPVKERWAYQVVADLEKGSAKELEELLDQLKDEEFNDALQSNDLEESIRDDLPGVRYYLELIDEAGDMMASITSYISGDRSKVDAFKADAATFQSYLNKLYPLEQKPREVENLARIEALYKDIEKNANEVFEKFDPEAKSRALAAADEMEHSIFATLEEIMDASSREESEDATNALSKASSDIKELDSILAIYTPISAVLGLFVAYTISSSINRRLTRINKVLKVAESIGSGDLTSEPIQDRGNDEISKLASAINQMGDSLNDLIRQVKTVTESVSNESEAIYGYSQRACSSSAEQEQKSIMMSAAIEEMSSTAAEVASQSVMASNNSRDSSEQAKGGGDIVANVLKDINELSAVINEASNSVDQLGVKSSEISEIVVVINSIAEQTNLLALNAAIEAARAGDAGRGFSVVADEVRNLAASTTQATQQVSASIGSIQSDTTQVIQSMARGTDQAAQSMEMAEQAGQALEAIVTGFAKLNVMIESIASAAEQQSSTAQLMAADVSAISQASTETSQISSEVMSKSENMVKLSEMLMDVVGRFRVKG</sequence>
<evidence type="ECO:0000259" key="7">
    <source>
        <dbReference type="PROSITE" id="PS50885"/>
    </source>
</evidence>
<gene>
    <name evidence="8" type="ORF">NNL22_02170</name>
</gene>
<keyword evidence="2 4" id="KW-0807">Transducer</keyword>
<dbReference type="Pfam" id="PF00672">
    <property type="entry name" value="HAMP"/>
    <property type="match status" value="1"/>
</dbReference>
<keyword evidence="5" id="KW-0472">Membrane</keyword>
<evidence type="ECO:0000256" key="5">
    <source>
        <dbReference type="SAM" id="Phobius"/>
    </source>
</evidence>
<dbReference type="EMBL" id="CP101527">
    <property type="protein sequence ID" value="UZW75431.1"/>
    <property type="molecule type" value="Genomic_DNA"/>
</dbReference>
<feature type="transmembrane region" description="Helical" evidence="5">
    <location>
        <begin position="7"/>
        <end position="28"/>
    </location>
</feature>
<feature type="domain" description="Methyl-accepting transducer" evidence="6">
    <location>
        <begin position="401"/>
        <end position="637"/>
    </location>
</feature>
<name>A0A9E8HS12_9ALTE</name>
<protein>
    <submittedName>
        <fullName evidence="8">Methyl-accepting chemotaxis protein</fullName>
    </submittedName>
</protein>
<dbReference type="SMART" id="SM00283">
    <property type="entry name" value="MA"/>
    <property type="match status" value="1"/>
</dbReference>
<comment type="subcellular location">
    <subcellularLocation>
        <location evidence="1">Membrane</location>
    </subcellularLocation>
</comment>
<evidence type="ECO:0000256" key="1">
    <source>
        <dbReference type="ARBA" id="ARBA00004370"/>
    </source>
</evidence>
<dbReference type="GO" id="GO:0006935">
    <property type="term" value="P:chemotaxis"/>
    <property type="evidence" value="ECO:0007669"/>
    <property type="project" value="UniProtKB-ARBA"/>
</dbReference>
<dbReference type="KEGG" id="asem:NNL22_02170"/>
<reference evidence="8" key="1">
    <citation type="submission" date="2022-07" db="EMBL/GenBank/DDBJ databases">
        <title>Alkalimarinus sp. nov., isolated from gut of a Alitta virens.</title>
        <authorList>
            <person name="Yang A.I."/>
            <person name="Shin N.-R."/>
        </authorList>
    </citation>
    <scope>NUCLEOTIDE SEQUENCE</scope>
    <source>
        <strain evidence="8">FA028</strain>
    </source>
</reference>
<evidence type="ECO:0000256" key="4">
    <source>
        <dbReference type="PROSITE-ProRule" id="PRU00284"/>
    </source>
</evidence>
<dbReference type="RefSeq" id="WP_251812727.1">
    <property type="nucleotide sequence ID" value="NZ_CP101527.1"/>
</dbReference>
<dbReference type="GO" id="GO:0007165">
    <property type="term" value="P:signal transduction"/>
    <property type="evidence" value="ECO:0007669"/>
    <property type="project" value="UniProtKB-KW"/>
</dbReference>